<name>A0ACB9R0C5_9MYRT</name>
<dbReference type="EMBL" id="CM042883">
    <property type="protein sequence ID" value="KAI4372314.1"/>
    <property type="molecule type" value="Genomic_DNA"/>
</dbReference>
<comment type="caution">
    <text evidence="1">The sequence shown here is derived from an EMBL/GenBank/DDBJ whole genome shotgun (WGS) entry which is preliminary data.</text>
</comment>
<dbReference type="Proteomes" id="UP001057402">
    <property type="component" value="Chromosome 4"/>
</dbReference>
<evidence type="ECO:0000313" key="2">
    <source>
        <dbReference type="Proteomes" id="UP001057402"/>
    </source>
</evidence>
<gene>
    <name evidence="1" type="ORF">MLD38_010559</name>
</gene>
<accession>A0ACB9R0C5</accession>
<organism evidence="1 2">
    <name type="scientific">Melastoma candidum</name>
    <dbReference type="NCBI Taxonomy" id="119954"/>
    <lineage>
        <taxon>Eukaryota</taxon>
        <taxon>Viridiplantae</taxon>
        <taxon>Streptophyta</taxon>
        <taxon>Embryophyta</taxon>
        <taxon>Tracheophyta</taxon>
        <taxon>Spermatophyta</taxon>
        <taxon>Magnoliopsida</taxon>
        <taxon>eudicotyledons</taxon>
        <taxon>Gunneridae</taxon>
        <taxon>Pentapetalae</taxon>
        <taxon>rosids</taxon>
        <taxon>malvids</taxon>
        <taxon>Myrtales</taxon>
        <taxon>Melastomataceae</taxon>
        <taxon>Melastomatoideae</taxon>
        <taxon>Melastomateae</taxon>
        <taxon>Melastoma</taxon>
    </lineage>
</organism>
<protein>
    <submittedName>
        <fullName evidence="1">Uncharacterized protein</fullName>
    </submittedName>
</protein>
<reference evidence="2" key="1">
    <citation type="journal article" date="2023" name="Front. Plant Sci.">
        <title>Chromosomal-level genome assembly of Melastoma candidum provides insights into trichome evolution.</title>
        <authorList>
            <person name="Zhong Y."/>
            <person name="Wu W."/>
            <person name="Sun C."/>
            <person name="Zou P."/>
            <person name="Liu Y."/>
            <person name="Dai S."/>
            <person name="Zhou R."/>
        </authorList>
    </citation>
    <scope>NUCLEOTIDE SEQUENCE [LARGE SCALE GENOMIC DNA]</scope>
</reference>
<sequence length="183" mass="20432">MATVNNYPFHHPTTSPPDIPLSSSTPSPSPSRAATLIQSAYRGHVVRILFRTICSVDSRASLLQGSIQRQDTVDAIRSNEKERLRLNEELMGLLLTLDGVRGMDEGIRAARRKASRRIVGLQEIVDGVSESRLLGGEGDYCCWWGEVDAMEEETCRERGGDEMVEFCSAYLGFRCLQRFLHDA</sequence>
<keyword evidence="2" id="KW-1185">Reference proteome</keyword>
<evidence type="ECO:0000313" key="1">
    <source>
        <dbReference type="EMBL" id="KAI4372314.1"/>
    </source>
</evidence>
<proteinExistence type="predicted"/>